<dbReference type="OrthoDB" id="7998754at2"/>
<keyword evidence="2" id="KW-1185">Reference proteome</keyword>
<dbReference type="AlphaFoldDB" id="A0A509ENH0"/>
<evidence type="ECO:0008006" key="3">
    <source>
        <dbReference type="Google" id="ProtNLM"/>
    </source>
</evidence>
<organism evidence="1 2">
    <name type="scientific">Methylobacterium symbioticum</name>
    <dbReference type="NCBI Taxonomy" id="2584084"/>
    <lineage>
        <taxon>Bacteria</taxon>
        <taxon>Pseudomonadati</taxon>
        <taxon>Pseudomonadota</taxon>
        <taxon>Alphaproteobacteria</taxon>
        <taxon>Hyphomicrobiales</taxon>
        <taxon>Methylobacteriaceae</taxon>
        <taxon>Methylobacterium</taxon>
    </lineage>
</organism>
<dbReference type="EMBL" id="CABFPH010000159">
    <property type="protein sequence ID" value="VUD74803.1"/>
    <property type="molecule type" value="Genomic_DNA"/>
</dbReference>
<evidence type="ECO:0000313" key="2">
    <source>
        <dbReference type="Proteomes" id="UP000410984"/>
    </source>
</evidence>
<dbReference type="Proteomes" id="UP000410984">
    <property type="component" value="Unassembled WGS sequence"/>
</dbReference>
<accession>A0A509ENH0</accession>
<gene>
    <name evidence="1" type="ORF">MET9862_05436</name>
</gene>
<protein>
    <recommendedName>
        <fullName evidence="3">AP2/ERF domain-containing protein</fullName>
    </recommendedName>
</protein>
<sequence length="64" mass="7314">MPEPHDPAERSPFTLTVSPAFRPAGWYSWLICRDGRPYQRGERSFPTEQKARADGAAAIERLLR</sequence>
<evidence type="ECO:0000313" key="1">
    <source>
        <dbReference type="EMBL" id="VUD74803.1"/>
    </source>
</evidence>
<dbReference type="RefSeq" id="WP_142586062.1">
    <property type="nucleotide sequence ID" value="NZ_CABFPH010000159.1"/>
</dbReference>
<name>A0A509ENH0_9HYPH</name>
<reference evidence="1 2" key="1">
    <citation type="submission" date="2019-06" db="EMBL/GenBank/DDBJ databases">
        <authorList>
            <person name="Rodrigo-Torres L."/>
            <person name="Arahal R. D."/>
            <person name="Lucena T."/>
        </authorList>
    </citation>
    <scope>NUCLEOTIDE SEQUENCE [LARGE SCALE GENOMIC DNA]</scope>
    <source>
        <strain evidence="1 2">SB0023/3</strain>
    </source>
</reference>
<proteinExistence type="predicted"/>